<keyword evidence="3" id="KW-1185">Reference proteome</keyword>
<proteinExistence type="predicted"/>
<dbReference type="InterPro" id="IPR050426">
    <property type="entry name" value="Glycosyltransferase_28"/>
</dbReference>
<evidence type="ECO:0000313" key="3">
    <source>
        <dbReference type="Proteomes" id="UP000198415"/>
    </source>
</evidence>
<evidence type="ECO:0000259" key="1">
    <source>
        <dbReference type="Pfam" id="PF06722"/>
    </source>
</evidence>
<dbReference type="CDD" id="cd03784">
    <property type="entry name" value="GT1_Gtf-like"/>
    <property type="match status" value="1"/>
</dbReference>
<feature type="domain" description="Erythromycin biosynthesis protein CIII-like C-terminal" evidence="1">
    <location>
        <begin position="285"/>
        <end position="409"/>
    </location>
</feature>
<dbReference type="InterPro" id="IPR010610">
    <property type="entry name" value="EryCIII-like_C"/>
</dbReference>
<dbReference type="SUPFAM" id="SSF53756">
    <property type="entry name" value="UDP-Glycosyltransferase/glycogen phosphorylase"/>
    <property type="match status" value="1"/>
</dbReference>
<organism evidence="2 3">
    <name type="scientific">Actinoplanes regularis</name>
    <dbReference type="NCBI Taxonomy" id="52697"/>
    <lineage>
        <taxon>Bacteria</taxon>
        <taxon>Bacillati</taxon>
        <taxon>Actinomycetota</taxon>
        <taxon>Actinomycetes</taxon>
        <taxon>Micromonosporales</taxon>
        <taxon>Micromonosporaceae</taxon>
        <taxon>Actinoplanes</taxon>
    </lineage>
</organism>
<dbReference type="GO" id="GO:0016758">
    <property type="term" value="F:hexosyltransferase activity"/>
    <property type="evidence" value="ECO:0007669"/>
    <property type="project" value="UniProtKB-ARBA"/>
</dbReference>
<dbReference type="RefSeq" id="WP_143232266.1">
    <property type="nucleotide sequence ID" value="NZ_BOMU01000039.1"/>
</dbReference>
<keyword evidence="2" id="KW-0808">Transferase</keyword>
<dbReference type="Proteomes" id="UP000198415">
    <property type="component" value="Unassembled WGS sequence"/>
</dbReference>
<evidence type="ECO:0000313" key="2">
    <source>
        <dbReference type="EMBL" id="SNR53513.1"/>
    </source>
</evidence>
<gene>
    <name evidence="2" type="ORF">SAMN06264365_10335</name>
</gene>
<protein>
    <submittedName>
        <fullName evidence="2">UDP:flavonoid glycosyltransferase YjiC, YdhE family</fullName>
    </submittedName>
</protein>
<dbReference type="Pfam" id="PF06722">
    <property type="entry name" value="EryCIII-like_C"/>
    <property type="match status" value="1"/>
</dbReference>
<reference evidence="2 3" key="1">
    <citation type="submission" date="2017-06" db="EMBL/GenBank/DDBJ databases">
        <authorList>
            <person name="Kim H.J."/>
            <person name="Triplett B.A."/>
        </authorList>
    </citation>
    <scope>NUCLEOTIDE SEQUENCE [LARGE SCALE GENOMIC DNA]</scope>
    <source>
        <strain evidence="2 3">DSM 43151</strain>
    </source>
</reference>
<dbReference type="Gene3D" id="3.40.50.2000">
    <property type="entry name" value="Glycogen Phosphorylase B"/>
    <property type="match status" value="2"/>
</dbReference>
<accession>A0A238X4J7</accession>
<dbReference type="GO" id="GO:0017000">
    <property type="term" value="P:antibiotic biosynthetic process"/>
    <property type="evidence" value="ECO:0007669"/>
    <property type="project" value="UniProtKB-ARBA"/>
</dbReference>
<name>A0A238X4J7_9ACTN</name>
<dbReference type="PANTHER" id="PTHR48050">
    <property type="entry name" value="STEROL 3-BETA-GLUCOSYLTRANSFERASE"/>
    <property type="match status" value="1"/>
</dbReference>
<dbReference type="AlphaFoldDB" id="A0A238X4J7"/>
<sequence>MVRICLLPHCAFLSQTSRMIEIYRALRDRGVTPRVATHGGTYESALRAAGIEYDLTGPRMDEARCARFLREQPSSGPVWQSAYSDDELRTYVLAEAEYFARHRITTAVTGFTLTTTLSTRLAGVRLVSEHSASFVPPIFERGLVPAPSKPFLGLRSAWLSNRLPSRVRFYCGGFNRIAGELGLPRIPSLAALILGDLTLVTEDPSVLGIPRLEIESWRPGRGYRPETRLAVTGPLFAHLPIPIPDEVETFLSGPGPIIYVAITSSPPSLVRAVVTALRPLAARILVAGTVHDLGDLNDDRVLVGGVLPSHLVMPRVDLAVTAGGQGSVQTAMAAGVPLLGIPLQLEQDLNVTLLERRGAARWLPPRQAGTARLAALARNLLSDSAYRRAAQDIRAAYAASDGPGRAADQILAGAA</sequence>
<dbReference type="PANTHER" id="PTHR48050:SF13">
    <property type="entry name" value="STEROL 3-BETA-GLUCOSYLTRANSFERASE UGT80A2"/>
    <property type="match status" value="1"/>
</dbReference>
<dbReference type="OrthoDB" id="3322410at2"/>
<dbReference type="InterPro" id="IPR002213">
    <property type="entry name" value="UDP_glucos_trans"/>
</dbReference>
<dbReference type="EMBL" id="FZNR01000003">
    <property type="protein sequence ID" value="SNR53513.1"/>
    <property type="molecule type" value="Genomic_DNA"/>
</dbReference>
<dbReference type="GO" id="GO:0008194">
    <property type="term" value="F:UDP-glycosyltransferase activity"/>
    <property type="evidence" value="ECO:0007669"/>
    <property type="project" value="InterPro"/>
</dbReference>